<feature type="binding site" evidence="7">
    <location>
        <position position="131"/>
    </location>
    <ligand>
        <name>Zn(2+)</name>
        <dbReference type="ChEBI" id="CHEBI:29105"/>
        <label>2</label>
    </ligand>
</feature>
<comment type="caution">
    <text evidence="9">The sequence shown here is derived from an EMBL/GenBank/DDBJ whole genome shotgun (WGS) entry which is preliminary data.</text>
</comment>
<evidence type="ECO:0000256" key="1">
    <source>
        <dbReference type="ARBA" id="ARBA00001623"/>
    </source>
</evidence>
<evidence type="ECO:0000259" key="8">
    <source>
        <dbReference type="SMART" id="SM00849"/>
    </source>
</evidence>
<comment type="similarity">
    <text evidence="3 7">Belongs to the metallo-beta-lactamase superfamily. Glyoxalase II family.</text>
</comment>
<dbReference type="InterPro" id="IPR050110">
    <property type="entry name" value="Glyoxalase_II_hydrolase"/>
</dbReference>
<evidence type="ECO:0000256" key="6">
    <source>
        <dbReference type="ARBA" id="ARBA00022833"/>
    </source>
</evidence>
<dbReference type="AlphaFoldDB" id="A0A8S8XKD2"/>
<feature type="binding site" evidence="7">
    <location>
        <position position="131"/>
    </location>
    <ligand>
        <name>Zn(2+)</name>
        <dbReference type="ChEBI" id="CHEBI:29105"/>
        <label>1</label>
    </ligand>
</feature>
<dbReference type="GO" id="GO:0019243">
    <property type="term" value="P:methylglyoxal catabolic process to D-lactate via S-lactoyl-glutathione"/>
    <property type="evidence" value="ECO:0007669"/>
    <property type="project" value="UniProtKB-UniRule"/>
</dbReference>
<feature type="binding site" evidence="7">
    <location>
        <position position="112"/>
    </location>
    <ligand>
        <name>Zn(2+)</name>
        <dbReference type="ChEBI" id="CHEBI:29105"/>
        <label>1</label>
    </ligand>
</feature>
<evidence type="ECO:0000256" key="5">
    <source>
        <dbReference type="ARBA" id="ARBA00022801"/>
    </source>
</evidence>
<keyword evidence="6 7" id="KW-0862">Zinc</keyword>
<dbReference type="InterPro" id="IPR032282">
    <property type="entry name" value="HAGH_C"/>
</dbReference>
<protein>
    <recommendedName>
        <fullName evidence="7">Hydroxyacylglutathione hydrolase</fullName>
        <ecNumber evidence="7">3.1.2.6</ecNumber>
    </recommendedName>
    <alternativeName>
        <fullName evidence="7">Glyoxalase II</fullName>
        <shortName evidence="7">Glx II</shortName>
    </alternativeName>
</protein>
<comment type="catalytic activity">
    <reaction evidence="1 7">
        <text>an S-(2-hydroxyacyl)glutathione + H2O = a 2-hydroxy carboxylate + glutathione + H(+)</text>
        <dbReference type="Rhea" id="RHEA:21864"/>
        <dbReference type="ChEBI" id="CHEBI:15377"/>
        <dbReference type="ChEBI" id="CHEBI:15378"/>
        <dbReference type="ChEBI" id="CHEBI:57925"/>
        <dbReference type="ChEBI" id="CHEBI:58896"/>
        <dbReference type="ChEBI" id="CHEBI:71261"/>
        <dbReference type="EC" id="3.1.2.6"/>
    </reaction>
</comment>
<comment type="function">
    <text evidence="7">Thiolesterase that catalyzes the hydrolysis of S-D-lactoyl-glutathione to form glutathione and D-lactic acid.</text>
</comment>
<feature type="binding site" evidence="7">
    <location>
        <position position="169"/>
    </location>
    <ligand>
        <name>Zn(2+)</name>
        <dbReference type="ChEBI" id="CHEBI:29105"/>
        <label>2</label>
    </ligand>
</feature>
<evidence type="ECO:0000313" key="9">
    <source>
        <dbReference type="EMBL" id="GIL41250.1"/>
    </source>
</evidence>
<dbReference type="PANTHER" id="PTHR43705:SF1">
    <property type="entry name" value="HYDROXYACYLGLUTATHIONE HYDROLASE GLOB"/>
    <property type="match status" value="1"/>
</dbReference>
<dbReference type="InterPro" id="IPR001279">
    <property type="entry name" value="Metallo-B-lactamas"/>
</dbReference>
<evidence type="ECO:0000256" key="4">
    <source>
        <dbReference type="ARBA" id="ARBA00022723"/>
    </source>
</evidence>
<evidence type="ECO:0000313" key="10">
    <source>
        <dbReference type="Proteomes" id="UP000681075"/>
    </source>
</evidence>
<dbReference type="SUPFAM" id="SSF56281">
    <property type="entry name" value="Metallo-hydrolase/oxidoreductase"/>
    <property type="match status" value="1"/>
</dbReference>
<dbReference type="Pfam" id="PF16123">
    <property type="entry name" value="HAGH_C"/>
    <property type="match status" value="1"/>
</dbReference>
<comment type="cofactor">
    <cofactor evidence="7">
        <name>Zn(2+)</name>
        <dbReference type="ChEBI" id="CHEBI:29105"/>
    </cofactor>
    <text evidence="7">Binds 2 Zn(2+) ions per subunit.</text>
</comment>
<feature type="binding site" evidence="7">
    <location>
        <position position="54"/>
    </location>
    <ligand>
        <name>Zn(2+)</name>
        <dbReference type="ChEBI" id="CHEBI:29105"/>
        <label>1</label>
    </ligand>
</feature>
<feature type="binding site" evidence="7">
    <location>
        <position position="56"/>
    </location>
    <ligand>
        <name>Zn(2+)</name>
        <dbReference type="ChEBI" id="CHEBI:29105"/>
        <label>1</label>
    </ligand>
</feature>
<dbReference type="InterPro" id="IPR017782">
    <property type="entry name" value="Hydroxyacylglutathione_Hdrlase"/>
</dbReference>
<accession>A0A8S8XKD2</accession>
<dbReference type="NCBIfam" id="TIGR03413">
    <property type="entry name" value="GSH_gloB"/>
    <property type="match status" value="1"/>
</dbReference>
<evidence type="ECO:0000256" key="7">
    <source>
        <dbReference type="HAMAP-Rule" id="MF_01374"/>
    </source>
</evidence>
<dbReference type="InterPro" id="IPR035680">
    <property type="entry name" value="Clx_II_MBL"/>
</dbReference>
<dbReference type="Proteomes" id="UP000681075">
    <property type="component" value="Unassembled WGS sequence"/>
</dbReference>
<dbReference type="PIRSF" id="PIRSF005457">
    <property type="entry name" value="Glx"/>
    <property type="match status" value="1"/>
</dbReference>
<dbReference type="PANTHER" id="PTHR43705">
    <property type="entry name" value="HYDROXYACYLGLUTATHIONE HYDROLASE"/>
    <property type="match status" value="1"/>
</dbReference>
<comment type="subunit">
    <text evidence="7">Monomer.</text>
</comment>
<sequence>MTIDVQLVPALQDNYIYLFRDGDAVVVVDPGDADAIEKALQQRGWKPTHILNTHHHADHIDGNKALKQKYGATLIAPAGNRGEIQGADKYVDDLDRIELGTTSFQVIAVPGHTLGHVAYFSDAGQAVFAGDTLFALGCGRMFEGTPKQFWDSLSRLRALPPATRLYCGHEYTQSNAKFALHVDSDNAALKKRAAEIDALRAAGKPTIPSTIGLERETNPYFQADTPAMQQRTGTTDAVACFASLRKQKDNF</sequence>
<evidence type="ECO:0000256" key="2">
    <source>
        <dbReference type="ARBA" id="ARBA00004963"/>
    </source>
</evidence>
<keyword evidence="10" id="KW-1185">Reference proteome</keyword>
<dbReference type="Pfam" id="PF00753">
    <property type="entry name" value="Lactamase_B"/>
    <property type="match status" value="1"/>
</dbReference>
<reference evidence="9" key="1">
    <citation type="submission" date="2021-02" db="EMBL/GenBank/DDBJ databases">
        <title>Genome sequence of Rhodospirillales sp. strain TMPK1 isolated from soil.</title>
        <authorList>
            <person name="Nakai R."/>
            <person name="Kusada H."/>
            <person name="Tamaki H."/>
        </authorList>
    </citation>
    <scope>NUCLEOTIDE SEQUENCE</scope>
    <source>
        <strain evidence="9">TMPK1</strain>
    </source>
</reference>
<dbReference type="CDD" id="cd07723">
    <property type="entry name" value="hydroxyacylglutathione_hydrolase_MBL-fold"/>
    <property type="match status" value="1"/>
</dbReference>
<feature type="binding site" evidence="7">
    <location>
        <position position="58"/>
    </location>
    <ligand>
        <name>Zn(2+)</name>
        <dbReference type="ChEBI" id="CHEBI:29105"/>
        <label>2</label>
    </ligand>
</feature>
<dbReference type="SMART" id="SM00849">
    <property type="entry name" value="Lactamase_B"/>
    <property type="match status" value="1"/>
</dbReference>
<comment type="pathway">
    <text evidence="2 7">Secondary metabolite metabolism; methylglyoxal degradation; (R)-lactate from methylglyoxal: step 2/2.</text>
</comment>
<keyword evidence="5 7" id="KW-0378">Hydrolase</keyword>
<feature type="binding site" evidence="7">
    <location>
        <position position="59"/>
    </location>
    <ligand>
        <name>Zn(2+)</name>
        <dbReference type="ChEBI" id="CHEBI:29105"/>
        <label>2</label>
    </ligand>
</feature>
<proteinExistence type="inferred from homology"/>
<keyword evidence="4 7" id="KW-0479">Metal-binding</keyword>
<dbReference type="RefSeq" id="WP_420244665.1">
    <property type="nucleotide sequence ID" value="NZ_BOPV01000001.1"/>
</dbReference>
<dbReference type="Gene3D" id="3.60.15.10">
    <property type="entry name" value="Ribonuclease Z/Hydroxyacylglutathione hydrolase-like"/>
    <property type="match status" value="1"/>
</dbReference>
<dbReference type="HAMAP" id="MF_01374">
    <property type="entry name" value="Glyoxalase_2"/>
    <property type="match status" value="1"/>
</dbReference>
<organism evidence="9 10">
    <name type="scientific">Roseiterribacter gracilis</name>
    <dbReference type="NCBI Taxonomy" id="2812848"/>
    <lineage>
        <taxon>Bacteria</taxon>
        <taxon>Pseudomonadati</taxon>
        <taxon>Pseudomonadota</taxon>
        <taxon>Alphaproteobacteria</taxon>
        <taxon>Rhodospirillales</taxon>
        <taxon>Roseiterribacteraceae</taxon>
        <taxon>Roseiterribacter</taxon>
    </lineage>
</organism>
<evidence type="ECO:0000256" key="3">
    <source>
        <dbReference type="ARBA" id="ARBA00006759"/>
    </source>
</evidence>
<gene>
    <name evidence="7 9" type="primary">gloB</name>
    <name evidence="9" type="ORF">TMPK1_34870</name>
</gene>
<dbReference type="InterPro" id="IPR036866">
    <property type="entry name" value="RibonucZ/Hydroxyglut_hydro"/>
</dbReference>
<dbReference type="EMBL" id="BOPV01000001">
    <property type="protein sequence ID" value="GIL41250.1"/>
    <property type="molecule type" value="Genomic_DNA"/>
</dbReference>
<name>A0A8S8XKD2_9PROT</name>
<dbReference type="GO" id="GO:0004416">
    <property type="term" value="F:hydroxyacylglutathione hydrolase activity"/>
    <property type="evidence" value="ECO:0007669"/>
    <property type="project" value="UniProtKB-UniRule"/>
</dbReference>
<feature type="domain" description="Metallo-beta-lactamase" evidence="8">
    <location>
        <begin position="13"/>
        <end position="169"/>
    </location>
</feature>
<dbReference type="GO" id="GO:0046872">
    <property type="term" value="F:metal ion binding"/>
    <property type="evidence" value="ECO:0007669"/>
    <property type="project" value="UniProtKB-KW"/>
</dbReference>
<dbReference type="EC" id="3.1.2.6" evidence="7"/>